<dbReference type="PROSITE" id="PS00910">
    <property type="entry name" value="UPF0029"/>
    <property type="match status" value="1"/>
</dbReference>
<gene>
    <name evidence="4" type="ORF">J2Z42_001159</name>
</gene>
<dbReference type="InterPro" id="IPR015269">
    <property type="entry name" value="UPF0029_Impact_C"/>
</dbReference>
<dbReference type="RefSeq" id="WP_209701680.1">
    <property type="nucleotide sequence ID" value="NZ_JAGGLM010000005.1"/>
</dbReference>
<dbReference type="InterPro" id="IPR035647">
    <property type="entry name" value="EFG_III/V"/>
</dbReference>
<evidence type="ECO:0000313" key="4">
    <source>
        <dbReference type="EMBL" id="MBP2032487.1"/>
    </source>
</evidence>
<dbReference type="Pfam" id="PF01205">
    <property type="entry name" value="Impact_N"/>
    <property type="match status" value="1"/>
</dbReference>
<reference evidence="4 5" key="1">
    <citation type="submission" date="2021-03" db="EMBL/GenBank/DDBJ databases">
        <title>Genomic Encyclopedia of Type Strains, Phase IV (KMG-IV): sequencing the most valuable type-strain genomes for metagenomic binning, comparative biology and taxonomic classification.</title>
        <authorList>
            <person name="Goeker M."/>
        </authorList>
    </citation>
    <scope>NUCLEOTIDE SEQUENCE [LARGE SCALE GENOMIC DNA]</scope>
    <source>
        <strain evidence="4 5">DSM 28783</strain>
    </source>
</reference>
<comment type="caution">
    <text evidence="4">The sequence shown here is derived from an EMBL/GenBank/DDBJ whole genome shotgun (WGS) entry which is preliminary data.</text>
</comment>
<dbReference type="InterPro" id="IPR020569">
    <property type="entry name" value="UPF0029_Impact_CS"/>
</dbReference>
<name>A0ABS4KR40_9CLOT</name>
<evidence type="ECO:0000259" key="2">
    <source>
        <dbReference type="Pfam" id="PF01205"/>
    </source>
</evidence>
<dbReference type="SUPFAM" id="SSF54980">
    <property type="entry name" value="EF-G C-terminal domain-like"/>
    <property type="match status" value="1"/>
</dbReference>
<comment type="similarity">
    <text evidence="1">Belongs to the IMPACT family.</text>
</comment>
<dbReference type="InterPro" id="IPR020568">
    <property type="entry name" value="Ribosomal_Su5_D2-typ_SF"/>
</dbReference>
<dbReference type="Proteomes" id="UP001519307">
    <property type="component" value="Unassembled WGS sequence"/>
</dbReference>
<dbReference type="Pfam" id="PF09186">
    <property type="entry name" value="DUF1949"/>
    <property type="match status" value="1"/>
</dbReference>
<protein>
    <submittedName>
        <fullName evidence="4">YigZ family protein</fullName>
    </submittedName>
</protein>
<keyword evidence="5" id="KW-1185">Reference proteome</keyword>
<dbReference type="InterPro" id="IPR001498">
    <property type="entry name" value="Impact_N"/>
</dbReference>
<evidence type="ECO:0000256" key="1">
    <source>
        <dbReference type="ARBA" id="ARBA00007665"/>
    </source>
</evidence>
<feature type="domain" description="Impact N-terminal" evidence="2">
    <location>
        <begin position="17"/>
        <end position="121"/>
    </location>
</feature>
<dbReference type="PANTHER" id="PTHR16301">
    <property type="entry name" value="IMPACT-RELATED"/>
    <property type="match status" value="1"/>
</dbReference>
<dbReference type="EMBL" id="JAGGLM010000005">
    <property type="protein sequence ID" value="MBP2032487.1"/>
    <property type="molecule type" value="Genomic_DNA"/>
</dbReference>
<dbReference type="InterPro" id="IPR023582">
    <property type="entry name" value="Impact"/>
</dbReference>
<dbReference type="NCBIfam" id="TIGR00257">
    <property type="entry name" value="IMPACT_YIGZ"/>
    <property type="match status" value="1"/>
</dbReference>
<evidence type="ECO:0000313" key="5">
    <source>
        <dbReference type="Proteomes" id="UP001519307"/>
    </source>
</evidence>
<dbReference type="Gene3D" id="3.30.230.30">
    <property type="entry name" value="Impact, N-terminal domain"/>
    <property type="match status" value="1"/>
</dbReference>
<feature type="domain" description="UPF0029" evidence="3">
    <location>
        <begin position="138"/>
        <end position="193"/>
    </location>
</feature>
<dbReference type="PANTHER" id="PTHR16301:SF20">
    <property type="entry name" value="IMPACT FAMILY MEMBER YIGZ"/>
    <property type="match status" value="1"/>
</dbReference>
<dbReference type="InterPro" id="IPR036956">
    <property type="entry name" value="Impact_N_sf"/>
</dbReference>
<organism evidence="4 5">
    <name type="scientific">Clostridium algifaecis</name>
    <dbReference type="NCBI Taxonomy" id="1472040"/>
    <lineage>
        <taxon>Bacteria</taxon>
        <taxon>Bacillati</taxon>
        <taxon>Bacillota</taxon>
        <taxon>Clostridia</taxon>
        <taxon>Eubacteriales</taxon>
        <taxon>Clostridiaceae</taxon>
        <taxon>Clostridium</taxon>
    </lineage>
</organism>
<evidence type="ECO:0000259" key="3">
    <source>
        <dbReference type="Pfam" id="PF09186"/>
    </source>
</evidence>
<dbReference type="SUPFAM" id="SSF54211">
    <property type="entry name" value="Ribosomal protein S5 domain 2-like"/>
    <property type="match status" value="1"/>
</dbReference>
<dbReference type="InterPro" id="IPR015796">
    <property type="entry name" value="Impact_YigZ-like"/>
</dbReference>
<accession>A0ABS4KR40</accession>
<proteinExistence type="inferred from homology"/>
<sequence length="222" mass="25425">MSYFTVKDEAKDSFEEKKSIFIGRTKRVYTENDAKKFISEIKSLEKEAKHNVFAYALGENMNIQRYSDDGEPQGSAGIPVLEVIKKNKITDVVIVVTRYFGGILLGKSGLFRAYSKAAARAVDKAGIIEKIKGVELNIVVDYADIEKIKYDFQQKFWHIENIEYEDKVKILIYCGLEDNDKIINRVINITRGKCEVIVGDEQYYFKMGNRLYKDETSLSGNI</sequence>